<proteinExistence type="predicted"/>
<dbReference type="GO" id="GO:0005615">
    <property type="term" value="C:extracellular space"/>
    <property type="evidence" value="ECO:0007669"/>
    <property type="project" value="TreeGrafter"/>
</dbReference>
<evidence type="ECO:0000256" key="1">
    <source>
        <dbReference type="ARBA" id="ARBA00023157"/>
    </source>
</evidence>
<reference evidence="4 5" key="1">
    <citation type="submission" date="2022-05" db="EMBL/GenBank/DDBJ databases">
        <authorList>
            <consortium name="Genoscope - CEA"/>
            <person name="William W."/>
        </authorList>
    </citation>
    <scope>NUCLEOTIDE SEQUENCE [LARGE SCALE GENOMIC DNA]</scope>
</reference>
<dbReference type="PANTHER" id="PTHR10800">
    <property type="entry name" value="PULMONARY SURFACTANT-ASSOCIATED PROTEIN C"/>
    <property type="match status" value="1"/>
</dbReference>
<dbReference type="AlphaFoldDB" id="A0AAU9WY15"/>
<organism evidence="4 5">
    <name type="scientific">Pocillopora meandrina</name>
    <dbReference type="NCBI Taxonomy" id="46732"/>
    <lineage>
        <taxon>Eukaryota</taxon>
        <taxon>Metazoa</taxon>
        <taxon>Cnidaria</taxon>
        <taxon>Anthozoa</taxon>
        <taxon>Hexacorallia</taxon>
        <taxon>Scleractinia</taxon>
        <taxon>Astrocoeniina</taxon>
        <taxon>Pocilloporidae</taxon>
        <taxon>Pocillopora</taxon>
    </lineage>
</organism>
<protein>
    <recommendedName>
        <fullName evidence="3">BRICHOS domain-containing protein</fullName>
    </recommendedName>
</protein>
<feature type="domain" description="BRICHOS" evidence="3">
    <location>
        <begin position="221"/>
        <end position="315"/>
    </location>
</feature>
<keyword evidence="5" id="KW-1185">Reference proteome</keyword>
<evidence type="ECO:0000256" key="2">
    <source>
        <dbReference type="SAM" id="MobiDB-lite"/>
    </source>
</evidence>
<name>A0AAU9WY15_9CNID</name>
<dbReference type="EMBL" id="CALNXJ010000024">
    <property type="protein sequence ID" value="CAH3130055.1"/>
    <property type="molecule type" value="Genomic_DNA"/>
</dbReference>
<evidence type="ECO:0000313" key="4">
    <source>
        <dbReference type="EMBL" id="CAH3130055.1"/>
    </source>
</evidence>
<keyword evidence="1" id="KW-1015">Disulfide bond</keyword>
<dbReference type="Gene3D" id="3.30.390.150">
    <property type="match status" value="2"/>
</dbReference>
<dbReference type="InterPro" id="IPR007084">
    <property type="entry name" value="BRICHOS_dom"/>
</dbReference>
<dbReference type="PANTHER" id="PTHR10800:SF4">
    <property type="entry name" value="PULMONARY SURFACTANT-ASSOCIATED PROTEIN C"/>
    <property type="match status" value="1"/>
</dbReference>
<feature type="region of interest" description="Disordered" evidence="2">
    <location>
        <begin position="324"/>
        <end position="369"/>
    </location>
</feature>
<feature type="compositionally biased region" description="Basic and acidic residues" evidence="2">
    <location>
        <begin position="352"/>
        <end position="369"/>
    </location>
</feature>
<accession>A0AAU9WY15</accession>
<dbReference type="SMART" id="SM01039">
    <property type="entry name" value="BRICHOS"/>
    <property type="match status" value="2"/>
</dbReference>
<feature type="domain" description="BRICHOS" evidence="3">
    <location>
        <begin position="91"/>
        <end position="185"/>
    </location>
</feature>
<dbReference type="GO" id="GO:0007585">
    <property type="term" value="P:respiratory gaseous exchange by respiratory system"/>
    <property type="evidence" value="ECO:0007669"/>
    <property type="project" value="InterPro"/>
</dbReference>
<feature type="compositionally biased region" description="Acidic residues" evidence="2">
    <location>
        <begin position="324"/>
        <end position="351"/>
    </location>
</feature>
<comment type="caution">
    <text evidence="4">The sequence shown here is derived from an EMBL/GenBank/DDBJ whole genome shotgun (WGS) entry which is preliminary data.</text>
</comment>
<evidence type="ECO:0000259" key="3">
    <source>
        <dbReference type="PROSITE" id="PS50869"/>
    </source>
</evidence>
<sequence length="369" mass="40770">MISVEEALIKWYKRGSFSHCLKKQTIFAQAHIVIYARACFPNCNGVPIFSFLESSVAKYSLELSSGGKRFGEQIEIDTAKGTETFHVPKTSLNESAGDIVYDFKRQVTMVRLLEEKACYMADSIDETLTPADLKEALEMQTPGAGEESTTSSTETQMTVVGELEDRSGLSAEMADLCVNLPIYSSLTKYSLELSSDGKRFGEQIEIDTAKGTETFHVPKTSLNESAGDIVYDFKRQVTMVRLLEEKACYMADSIDETLTPADLKEALEMQTPGAGEESTTSSTETQMTVVGELEDRSGLSAEMADLCVNLPIYVVTDGAMNLNDEEADEETDADDDREVDTEFYEDVDEDASNSREIIDLDDTPDTRKS</sequence>
<dbReference type="Pfam" id="PF04089">
    <property type="entry name" value="BRICHOS"/>
    <property type="match status" value="2"/>
</dbReference>
<gene>
    <name evidence="4" type="ORF">PMEA_00013791</name>
</gene>
<dbReference type="InterPro" id="IPR001729">
    <property type="entry name" value="SP-C"/>
</dbReference>
<dbReference type="PROSITE" id="PS50869">
    <property type="entry name" value="BRICHOS"/>
    <property type="match status" value="2"/>
</dbReference>
<dbReference type="Proteomes" id="UP001159428">
    <property type="component" value="Unassembled WGS sequence"/>
</dbReference>
<evidence type="ECO:0000313" key="5">
    <source>
        <dbReference type="Proteomes" id="UP001159428"/>
    </source>
</evidence>